<organism evidence="1 2">
    <name type="scientific">Gordonia pseudamarae</name>
    <dbReference type="NCBI Taxonomy" id="2831662"/>
    <lineage>
        <taxon>Bacteria</taxon>
        <taxon>Bacillati</taxon>
        <taxon>Actinomycetota</taxon>
        <taxon>Actinomycetes</taxon>
        <taxon>Mycobacteriales</taxon>
        <taxon>Gordoniaceae</taxon>
        <taxon>Gordonia</taxon>
    </lineage>
</organism>
<protein>
    <recommendedName>
        <fullName evidence="3">Ribosome modulation factor</fullName>
    </recommendedName>
</protein>
<sequence length="54" mass="6178">MTDRTMVEAAYREGQQAEPGASNPYYGMPVCARMWREGYRDNHTRPQEVADNGL</sequence>
<reference evidence="1" key="1">
    <citation type="journal article" date="2021" name="Nat. Microbiol.">
        <title>Cocultivation of an ultrasmall environmental parasitic bacterium with lytic ability against bacteria associated with wastewater foams.</title>
        <authorList>
            <person name="Batinovic S."/>
            <person name="Rose J.J.A."/>
            <person name="Ratcliffe J."/>
            <person name="Seviour R.J."/>
            <person name="Petrovski S."/>
        </authorList>
    </citation>
    <scope>NUCLEOTIDE SEQUENCE</scope>
    <source>
        <strain evidence="1">CON9</strain>
    </source>
</reference>
<evidence type="ECO:0000313" key="2">
    <source>
        <dbReference type="Proteomes" id="UP001059836"/>
    </source>
</evidence>
<proteinExistence type="predicted"/>
<evidence type="ECO:0008006" key="3">
    <source>
        <dbReference type="Google" id="ProtNLM"/>
    </source>
</evidence>
<dbReference type="EMBL" id="CP045809">
    <property type="protein sequence ID" value="QHN36907.1"/>
    <property type="molecule type" value="Genomic_DNA"/>
</dbReference>
<dbReference type="Pfam" id="PF04957">
    <property type="entry name" value="RMF"/>
    <property type="match status" value="1"/>
</dbReference>
<dbReference type="InterPro" id="IPR007040">
    <property type="entry name" value="Ribosome_modulation_factor"/>
</dbReference>
<evidence type="ECO:0000313" key="1">
    <source>
        <dbReference type="EMBL" id="QHN36907.1"/>
    </source>
</evidence>
<dbReference type="Proteomes" id="UP001059836">
    <property type="component" value="Chromosome"/>
</dbReference>
<gene>
    <name evidence="1" type="ORF">GII31_20405</name>
</gene>
<accession>A0ABX6ILV4</accession>
<dbReference type="RefSeq" id="WP_260840160.1">
    <property type="nucleotide sequence ID" value="NZ_CP045809.1"/>
</dbReference>
<name>A0ABX6ILV4_9ACTN</name>
<keyword evidence="2" id="KW-1185">Reference proteome</keyword>